<dbReference type="Gene3D" id="3.90.380.10">
    <property type="entry name" value="Naphthalene 1,2-dioxygenase Alpha Subunit, Chain A, domain 1"/>
    <property type="match status" value="1"/>
</dbReference>
<comment type="caution">
    <text evidence="9">The sequence shown here is derived from an EMBL/GenBank/DDBJ whole genome shotgun (WGS) entry which is preliminary data.</text>
</comment>
<dbReference type="InterPro" id="IPR015881">
    <property type="entry name" value="ARHD_Rieske_2Fe_2S"/>
</dbReference>
<evidence type="ECO:0000256" key="5">
    <source>
        <dbReference type="ARBA" id="ARBA00023004"/>
    </source>
</evidence>
<keyword evidence="4" id="KW-0560">Oxidoreductase</keyword>
<name>A0ABQ6LFB2_9RHOB</name>
<evidence type="ECO:0000256" key="7">
    <source>
        <dbReference type="ARBA" id="ARBA00023027"/>
    </source>
</evidence>
<keyword evidence="9" id="KW-0223">Dioxygenase</keyword>
<dbReference type="SUPFAM" id="SSF50022">
    <property type="entry name" value="ISP domain"/>
    <property type="match status" value="1"/>
</dbReference>
<dbReference type="InterPro" id="IPR015879">
    <property type="entry name" value="Ring_hydroxy_dOase_asu_C_dom"/>
</dbReference>
<dbReference type="Proteomes" id="UP001239909">
    <property type="component" value="Unassembled WGS sequence"/>
</dbReference>
<evidence type="ECO:0000256" key="6">
    <source>
        <dbReference type="ARBA" id="ARBA00023014"/>
    </source>
</evidence>
<accession>A0ABQ6LFB2</accession>
<keyword evidence="3" id="KW-0479">Metal-binding</keyword>
<keyword evidence="7" id="KW-0520">NAD</keyword>
<evidence type="ECO:0000256" key="4">
    <source>
        <dbReference type="ARBA" id="ARBA00023002"/>
    </source>
</evidence>
<reference evidence="9 10" key="1">
    <citation type="submission" date="2023-04" db="EMBL/GenBank/DDBJ databases">
        <title>Marinoamorphus aggregata gen. nov., sp. Nov., isolate from tissue of brittle star Ophioplocus japonicus.</title>
        <authorList>
            <person name="Kawano K."/>
            <person name="Sawayama S."/>
            <person name="Nakagawa S."/>
        </authorList>
    </citation>
    <scope>NUCLEOTIDE SEQUENCE [LARGE SCALE GENOMIC DNA]</scope>
    <source>
        <strain evidence="9 10">NKW23</strain>
    </source>
</reference>
<evidence type="ECO:0000313" key="10">
    <source>
        <dbReference type="Proteomes" id="UP001239909"/>
    </source>
</evidence>
<dbReference type="Pfam" id="PF00848">
    <property type="entry name" value="Ring_hydroxyl_A"/>
    <property type="match status" value="1"/>
</dbReference>
<dbReference type="PANTHER" id="PTHR43756:SF5">
    <property type="entry name" value="CHOLINE MONOOXYGENASE, CHLOROPLASTIC"/>
    <property type="match status" value="1"/>
</dbReference>
<dbReference type="InterPro" id="IPR017941">
    <property type="entry name" value="Rieske_2Fe-2S"/>
</dbReference>
<proteinExistence type="predicted"/>
<evidence type="ECO:0000313" key="9">
    <source>
        <dbReference type="EMBL" id="GMG82024.1"/>
    </source>
</evidence>
<keyword evidence="6" id="KW-0411">Iron-sulfur</keyword>
<dbReference type="PRINTS" id="PR00090">
    <property type="entry name" value="RNGDIOXGNASE"/>
</dbReference>
<comment type="cofactor">
    <cofactor evidence="1">
        <name>Fe cation</name>
        <dbReference type="ChEBI" id="CHEBI:24875"/>
    </cofactor>
</comment>
<evidence type="ECO:0000259" key="8">
    <source>
        <dbReference type="PROSITE" id="PS51296"/>
    </source>
</evidence>
<organism evidence="9 10">
    <name type="scientific">Paralimibaculum aggregatum</name>
    <dbReference type="NCBI Taxonomy" id="3036245"/>
    <lineage>
        <taxon>Bacteria</taxon>
        <taxon>Pseudomonadati</taxon>
        <taxon>Pseudomonadota</taxon>
        <taxon>Alphaproteobacteria</taxon>
        <taxon>Rhodobacterales</taxon>
        <taxon>Paracoccaceae</taxon>
        <taxon>Paralimibaculum</taxon>
    </lineage>
</organism>
<sequence length="358" mass="39979">MDQPAVPRALPAEIYTDPALHARARSQILLRGWHYVCHGSNIPETGDYYAFELMGEDLFVIRGRDGEMRAFYNVCQHRGHTLVAATGRTRVLVCPYHAWAYELDGRLRAAPGTRQVEGFDRSAICLTPLRTEVFLGFLFVNFDADARPMAELFAGVETAVRALCPTIEARRFAHEHSAPEHCSWLVAVENYNECYHCGHVHKAFADGVIDPASYDIQPMPGIRALRHSARPATGEARWYDTGGSDYGAFYLYPCFSLQIYPGGVVNTYYWRPEGPRDTTVHRGWFSADGVVDDQLQAVIDLDRDTTFAEDLALVKAVQRGLGSRGYRPGPLVVARSCSGIDSEHSIAALHRWVMEDLG</sequence>
<dbReference type="GO" id="GO:0051213">
    <property type="term" value="F:dioxygenase activity"/>
    <property type="evidence" value="ECO:0007669"/>
    <property type="project" value="UniProtKB-KW"/>
</dbReference>
<dbReference type="Gene3D" id="2.102.10.10">
    <property type="entry name" value="Rieske [2Fe-2S] iron-sulphur domain"/>
    <property type="match status" value="1"/>
</dbReference>
<evidence type="ECO:0000256" key="1">
    <source>
        <dbReference type="ARBA" id="ARBA00001962"/>
    </source>
</evidence>
<dbReference type="PANTHER" id="PTHR43756">
    <property type="entry name" value="CHOLINE MONOOXYGENASE, CHLOROPLASTIC"/>
    <property type="match status" value="1"/>
</dbReference>
<dbReference type="InterPro" id="IPR001663">
    <property type="entry name" value="Rng_hydr_dOase-A"/>
</dbReference>
<keyword evidence="5" id="KW-0408">Iron</keyword>
<evidence type="ECO:0000256" key="2">
    <source>
        <dbReference type="ARBA" id="ARBA00022714"/>
    </source>
</evidence>
<dbReference type="PROSITE" id="PS00570">
    <property type="entry name" value="RING_HYDROXYL_ALPHA"/>
    <property type="match status" value="1"/>
</dbReference>
<keyword evidence="10" id="KW-1185">Reference proteome</keyword>
<evidence type="ECO:0000256" key="3">
    <source>
        <dbReference type="ARBA" id="ARBA00022723"/>
    </source>
</evidence>
<protein>
    <submittedName>
        <fullName evidence="9">Aromatic ring-hydroxylating dioxygenase subunit alpha</fullName>
    </submittedName>
</protein>
<dbReference type="PROSITE" id="PS51296">
    <property type="entry name" value="RIESKE"/>
    <property type="match status" value="1"/>
</dbReference>
<dbReference type="Pfam" id="PF00355">
    <property type="entry name" value="Rieske"/>
    <property type="match status" value="1"/>
</dbReference>
<dbReference type="RefSeq" id="WP_285670769.1">
    <property type="nucleotide sequence ID" value="NZ_BSYI01000007.1"/>
</dbReference>
<dbReference type="CDD" id="cd03469">
    <property type="entry name" value="Rieske_RO_Alpha_N"/>
    <property type="match status" value="1"/>
</dbReference>
<keyword evidence="2" id="KW-0001">2Fe-2S</keyword>
<gene>
    <name evidence="9" type="ORF">LNKW23_12370</name>
</gene>
<feature type="domain" description="Rieske" evidence="8">
    <location>
        <begin position="34"/>
        <end position="140"/>
    </location>
</feature>
<dbReference type="SUPFAM" id="SSF55961">
    <property type="entry name" value="Bet v1-like"/>
    <property type="match status" value="1"/>
</dbReference>
<dbReference type="InterPro" id="IPR036922">
    <property type="entry name" value="Rieske_2Fe-2S_sf"/>
</dbReference>
<dbReference type="EMBL" id="BSYI01000007">
    <property type="protein sequence ID" value="GMG82024.1"/>
    <property type="molecule type" value="Genomic_DNA"/>
</dbReference>